<dbReference type="EMBL" id="GGEC01089500">
    <property type="protein sequence ID" value="MBX69984.1"/>
    <property type="molecule type" value="Transcribed_RNA"/>
</dbReference>
<proteinExistence type="predicted"/>
<organism evidence="1">
    <name type="scientific">Rhizophora mucronata</name>
    <name type="common">Asiatic mangrove</name>
    <dbReference type="NCBI Taxonomy" id="61149"/>
    <lineage>
        <taxon>Eukaryota</taxon>
        <taxon>Viridiplantae</taxon>
        <taxon>Streptophyta</taxon>
        <taxon>Embryophyta</taxon>
        <taxon>Tracheophyta</taxon>
        <taxon>Spermatophyta</taxon>
        <taxon>Magnoliopsida</taxon>
        <taxon>eudicotyledons</taxon>
        <taxon>Gunneridae</taxon>
        <taxon>Pentapetalae</taxon>
        <taxon>rosids</taxon>
        <taxon>fabids</taxon>
        <taxon>Malpighiales</taxon>
        <taxon>Rhizophoraceae</taxon>
        <taxon>Rhizophora</taxon>
    </lineage>
</organism>
<name>A0A2P2QSZ0_RHIMU</name>
<reference evidence="1" key="1">
    <citation type="submission" date="2018-02" db="EMBL/GenBank/DDBJ databases">
        <title>Rhizophora mucronata_Transcriptome.</title>
        <authorList>
            <person name="Meera S.P."/>
            <person name="Sreeshan A."/>
            <person name="Augustine A."/>
        </authorList>
    </citation>
    <scope>NUCLEOTIDE SEQUENCE</scope>
    <source>
        <tissue evidence="1">Leaf</tissue>
    </source>
</reference>
<accession>A0A2P2QSZ0</accession>
<protein>
    <submittedName>
        <fullName evidence="1">Uncharacterized protein</fullName>
    </submittedName>
</protein>
<evidence type="ECO:0000313" key="1">
    <source>
        <dbReference type="EMBL" id="MBX69984.1"/>
    </source>
</evidence>
<dbReference type="AlphaFoldDB" id="A0A2P2QSZ0"/>
<sequence length="25" mass="2647">MIDRTKRLGCSNSGVEGSCLHKGVV</sequence>